<feature type="compositionally biased region" description="Basic and acidic residues" evidence="2">
    <location>
        <begin position="829"/>
        <end position="849"/>
    </location>
</feature>
<dbReference type="RefSeq" id="XP_041194944.1">
    <property type="nucleotide sequence ID" value="XM_041344158.1"/>
</dbReference>
<reference evidence="3" key="1">
    <citation type="journal article" date="2020" name="New Phytol.">
        <title>Comparative genomics reveals dynamic genome evolution in host specialist ectomycorrhizal fungi.</title>
        <authorList>
            <person name="Lofgren L.A."/>
            <person name="Nguyen N.H."/>
            <person name="Vilgalys R."/>
            <person name="Ruytinx J."/>
            <person name="Liao H.L."/>
            <person name="Branco S."/>
            <person name="Kuo A."/>
            <person name="LaButti K."/>
            <person name="Lipzen A."/>
            <person name="Andreopoulos W."/>
            <person name="Pangilinan J."/>
            <person name="Riley R."/>
            <person name="Hundley H."/>
            <person name="Na H."/>
            <person name="Barry K."/>
            <person name="Grigoriev I.V."/>
            <person name="Stajich J.E."/>
            <person name="Kennedy P.G."/>
        </authorList>
    </citation>
    <scope>NUCLEOTIDE SEQUENCE</scope>
    <source>
        <strain evidence="3">MN1</strain>
    </source>
</reference>
<organism evidence="3 4">
    <name type="scientific">Suillus subaureus</name>
    <dbReference type="NCBI Taxonomy" id="48587"/>
    <lineage>
        <taxon>Eukaryota</taxon>
        <taxon>Fungi</taxon>
        <taxon>Dikarya</taxon>
        <taxon>Basidiomycota</taxon>
        <taxon>Agaricomycotina</taxon>
        <taxon>Agaricomycetes</taxon>
        <taxon>Agaricomycetidae</taxon>
        <taxon>Boletales</taxon>
        <taxon>Suillineae</taxon>
        <taxon>Suillaceae</taxon>
        <taxon>Suillus</taxon>
    </lineage>
</organism>
<sequence length="885" mass="99731">MPPPPVIPGQQGGCQYVPMPPGPTVVQLPFFDTLMNILREHRLAQLATVDQQRELMTYMRGLNERLERDMQDRQAELRGVTARVDELRNDLARLGLGMQPGVQPLGVISTYDGSPQSGRYTPSIPDEPPLRWPQGMPEPHHYPPGAQGPVLPGGYDGYPQLQNGDRDAVLSTRPLPAHTIVVQQSDAEGSETSTDTQQTYAHPNVHHVQHPPEDHMAPGHQQDIPDVVHSGEHIHSHGSPRPQDININVRPQPTPPPQVGMTDQPAPIQPGPPYGFAGIPPSPMFGGPGPGPVIIHPPFEPAPRPRSRSRSRSRSSSGRGGPVVIQQSPPPGPVVLQLPPGEQVARSPTRQEFGVPSGGGPGGPVEGLPGSVGHVDRSRSRSRSPRRGYRDRYPPYDDPYSPDYDYPRHSDDRRHRYYSHEHGPHRRFYANYSPPRRGPRDHHSRSPSRGGGERHRDDDRCHCRGRPRSLSPTRSEGRDPSRGDERSPTHRAPSRISEADAPGCSHHTPSRRRSSVEGDPGRRRPSYDEGDHLPTHRTPTRYSEEDIPVCSYRRDSPGIPASLRFEDPPWSPTVIRIEQPERTHPEIHTGRSMIMTPEERPFSPERRPMSPTSELRQQLRHSPHAYIPTVRSSHPIPSVRDAGGHDPHVHFDPTTTRFDEVHNRLHERLDEVERKLNQVVQGADGAEDCREAEFRNSEEHREQIFLQNEQRRDDEARQRGDELFAELEERARSVPSLPFPPPGSEDNASIVESIHAASHEAASRDVGDILETVQLEREQSAREREPFASEKGRERAEFAAERARMDEERDRRVHDLEEELARVRGELDSERQLRQTENEERAAANERMDAQLSDITQLVSEQCDECTRKRELMDQRWEEKQGGTI</sequence>
<feature type="region of interest" description="Disordered" evidence="2">
    <location>
        <begin position="113"/>
        <end position="165"/>
    </location>
</feature>
<feature type="compositionally biased region" description="Basic and acidic residues" evidence="2">
    <location>
        <begin position="514"/>
        <end position="534"/>
    </location>
</feature>
<gene>
    <name evidence="3" type="ORF">BJ212DRAFT_82906</name>
</gene>
<feature type="compositionally biased region" description="Basic and acidic residues" evidence="2">
    <location>
        <begin position="451"/>
        <end position="462"/>
    </location>
</feature>
<feature type="region of interest" description="Disordered" evidence="2">
    <location>
        <begin position="776"/>
        <end position="814"/>
    </location>
</feature>
<evidence type="ECO:0000313" key="3">
    <source>
        <dbReference type="EMBL" id="KAG1819267.1"/>
    </source>
</evidence>
<evidence type="ECO:0000313" key="4">
    <source>
        <dbReference type="Proteomes" id="UP000807769"/>
    </source>
</evidence>
<feature type="region of interest" description="Disordered" evidence="2">
    <location>
        <begin position="230"/>
        <end position="269"/>
    </location>
</feature>
<name>A0A9P7EE77_9AGAM</name>
<dbReference type="GeneID" id="64638174"/>
<feature type="compositionally biased region" description="Gly residues" evidence="2">
    <location>
        <begin position="356"/>
        <end position="365"/>
    </location>
</feature>
<dbReference type="Proteomes" id="UP000807769">
    <property type="component" value="Unassembled WGS sequence"/>
</dbReference>
<feature type="compositionally biased region" description="Basic and acidic residues" evidence="2">
    <location>
        <begin position="475"/>
        <end position="488"/>
    </location>
</feature>
<evidence type="ECO:0000256" key="2">
    <source>
        <dbReference type="SAM" id="MobiDB-lite"/>
    </source>
</evidence>
<feature type="compositionally biased region" description="Basic residues" evidence="2">
    <location>
        <begin position="437"/>
        <end position="446"/>
    </location>
</feature>
<proteinExistence type="predicted"/>
<feature type="region of interest" description="Disordered" evidence="2">
    <location>
        <begin position="829"/>
        <end position="853"/>
    </location>
</feature>
<dbReference type="EMBL" id="JABBWG010000010">
    <property type="protein sequence ID" value="KAG1819267.1"/>
    <property type="molecule type" value="Genomic_DNA"/>
</dbReference>
<dbReference type="OrthoDB" id="2507336at2759"/>
<feature type="region of interest" description="Disordered" evidence="2">
    <location>
        <begin position="282"/>
        <end position="567"/>
    </location>
</feature>
<feature type="coiled-coil region" evidence="1">
    <location>
        <begin position="63"/>
        <end position="90"/>
    </location>
</feature>
<accession>A0A9P7EE77</accession>
<keyword evidence="1" id="KW-0175">Coiled coil</keyword>
<feature type="compositionally biased region" description="Basic and acidic residues" evidence="2">
    <location>
        <begin position="405"/>
        <end position="422"/>
    </location>
</feature>
<dbReference type="AlphaFoldDB" id="A0A9P7EE77"/>
<comment type="caution">
    <text evidence="3">The sequence shown here is derived from an EMBL/GenBank/DDBJ whole genome shotgun (WGS) entry which is preliminary data.</text>
</comment>
<evidence type="ECO:0000256" key="1">
    <source>
        <dbReference type="SAM" id="Coils"/>
    </source>
</evidence>
<keyword evidence="4" id="KW-1185">Reference proteome</keyword>
<protein>
    <submittedName>
        <fullName evidence="3">Uncharacterized protein</fullName>
    </submittedName>
</protein>